<feature type="domain" description="GAG-pre-integrase" evidence="1">
    <location>
        <begin position="53"/>
        <end position="125"/>
    </location>
</feature>
<dbReference type="Proteomes" id="UP001054821">
    <property type="component" value="Chromosome 1"/>
</dbReference>
<gene>
    <name evidence="2" type="ORF">L3X38_006560</name>
</gene>
<keyword evidence="3" id="KW-1185">Reference proteome</keyword>
<dbReference type="EMBL" id="JAJFAZ020000001">
    <property type="protein sequence ID" value="KAI5353666.1"/>
    <property type="molecule type" value="Genomic_DNA"/>
</dbReference>
<accession>A0AAD4ZT15</accession>
<proteinExistence type="predicted"/>
<evidence type="ECO:0000313" key="3">
    <source>
        <dbReference type="Proteomes" id="UP001054821"/>
    </source>
</evidence>
<comment type="caution">
    <text evidence="2">The sequence shown here is derived from an EMBL/GenBank/DDBJ whole genome shotgun (WGS) entry which is preliminary data.</text>
</comment>
<name>A0AAD4ZT15_PRUDU</name>
<dbReference type="AlphaFoldDB" id="A0AAD4ZT15"/>
<protein>
    <recommendedName>
        <fullName evidence="1">GAG-pre-integrase domain-containing protein</fullName>
    </recommendedName>
</protein>
<dbReference type="Pfam" id="PF13976">
    <property type="entry name" value="gag_pre-integrs"/>
    <property type="match status" value="1"/>
</dbReference>
<dbReference type="InterPro" id="IPR025724">
    <property type="entry name" value="GAG-pre-integrase_dom"/>
</dbReference>
<sequence length="135" mass="15141">MSGTPTILPLIADSQKHAINPADPTTRTHASIATTKDILIGKMLSCCTRRGKLYYLDRAPDSEVKVSQAFRTSGTSSEGERDKIWLWHKRLGHASFDYLKKLFPSLFFSFDVSSFQCDTCELAKSHRVPFLLSSN</sequence>
<reference evidence="2 3" key="1">
    <citation type="journal article" date="2022" name="G3 (Bethesda)">
        <title>Whole-genome sequence and methylome profiling of the almond [Prunus dulcis (Mill.) D.A. Webb] cultivar 'Nonpareil'.</title>
        <authorList>
            <person name="D'Amico-Willman K.M."/>
            <person name="Ouma W.Z."/>
            <person name="Meulia T."/>
            <person name="Sideli G.M."/>
            <person name="Gradziel T.M."/>
            <person name="Fresnedo-Ramirez J."/>
        </authorList>
    </citation>
    <scope>NUCLEOTIDE SEQUENCE [LARGE SCALE GENOMIC DNA]</scope>
    <source>
        <strain evidence="2">Clone GOH B32 T37-40</strain>
    </source>
</reference>
<evidence type="ECO:0000259" key="1">
    <source>
        <dbReference type="Pfam" id="PF13976"/>
    </source>
</evidence>
<organism evidence="2 3">
    <name type="scientific">Prunus dulcis</name>
    <name type="common">Almond</name>
    <name type="synonym">Amygdalus dulcis</name>
    <dbReference type="NCBI Taxonomy" id="3755"/>
    <lineage>
        <taxon>Eukaryota</taxon>
        <taxon>Viridiplantae</taxon>
        <taxon>Streptophyta</taxon>
        <taxon>Embryophyta</taxon>
        <taxon>Tracheophyta</taxon>
        <taxon>Spermatophyta</taxon>
        <taxon>Magnoliopsida</taxon>
        <taxon>eudicotyledons</taxon>
        <taxon>Gunneridae</taxon>
        <taxon>Pentapetalae</taxon>
        <taxon>rosids</taxon>
        <taxon>fabids</taxon>
        <taxon>Rosales</taxon>
        <taxon>Rosaceae</taxon>
        <taxon>Amygdaloideae</taxon>
        <taxon>Amygdaleae</taxon>
        <taxon>Prunus</taxon>
    </lineage>
</organism>
<evidence type="ECO:0000313" key="2">
    <source>
        <dbReference type="EMBL" id="KAI5353666.1"/>
    </source>
</evidence>